<dbReference type="Gene3D" id="3.90.1410.10">
    <property type="entry name" value="set domain protein methyltransferase, domain 1"/>
    <property type="match status" value="1"/>
</dbReference>
<feature type="region of interest" description="Disordered" evidence="1">
    <location>
        <begin position="469"/>
        <end position="489"/>
    </location>
</feature>
<dbReference type="InterPro" id="IPR046341">
    <property type="entry name" value="SET_dom_sf"/>
</dbReference>
<dbReference type="STRING" id="196109.A0A136IP96"/>
<dbReference type="EMBL" id="KQ964266">
    <property type="protein sequence ID" value="KXJ86760.1"/>
    <property type="molecule type" value="Genomic_DNA"/>
</dbReference>
<dbReference type="SUPFAM" id="SSF82199">
    <property type="entry name" value="SET domain"/>
    <property type="match status" value="1"/>
</dbReference>
<dbReference type="GO" id="GO:0016279">
    <property type="term" value="F:protein-lysine N-methyltransferase activity"/>
    <property type="evidence" value="ECO:0007669"/>
    <property type="project" value="TreeGrafter"/>
</dbReference>
<dbReference type="PANTHER" id="PTHR13271:SF146">
    <property type="entry name" value="SET DOMAIN-CONTAINING PROTEIN"/>
    <property type="match status" value="1"/>
</dbReference>
<organism evidence="2 3">
    <name type="scientific">Microdochium bolleyi</name>
    <dbReference type="NCBI Taxonomy" id="196109"/>
    <lineage>
        <taxon>Eukaryota</taxon>
        <taxon>Fungi</taxon>
        <taxon>Dikarya</taxon>
        <taxon>Ascomycota</taxon>
        <taxon>Pezizomycotina</taxon>
        <taxon>Sordariomycetes</taxon>
        <taxon>Xylariomycetidae</taxon>
        <taxon>Xylariales</taxon>
        <taxon>Microdochiaceae</taxon>
        <taxon>Microdochium</taxon>
    </lineage>
</organism>
<reference evidence="3" key="1">
    <citation type="submission" date="2016-02" db="EMBL/GenBank/DDBJ databases">
        <title>Draft genome sequence of Microdochium bolleyi, a fungal endophyte of beachgrass.</title>
        <authorList>
            <consortium name="DOE Joint Genome Institute"/>
            <person name="David A.S."/>
            <person name="May G."/>
            <person name="Haridas S."/>
            <person name="Lim J."/>
            <person name="Wang M."/>
            <person name="Labutti K."/>
            <person name="Lipzen A."/>
            <person name="Barry K."/>
            <person name="Grigoriev I.V."/>
        </authorList>
    </citation>
    <scope>NUCLEOTIDE SEQUENCE [LARGE SCALE GENOMIC DNA]</scope>
    <source>
        <strain evidence="3">J235TASD1</strain>
    </source>
</reference>
<proteinExistence type="predicted"/>
<dbReference type="AlphaFoldDB" id="A0A136IP96"/>
<dbReference type="InterPro" id="IPR050600">
    <property type="entry name" value="SETD3_SETD6_MTase"/>
</dbReference>
<dbReference type="Proteomes" id="UP000070501">
    <property type="component" value="Unassembled WGS sequence"/>
</dbReference>
<evidence type="ECO:0008006" key="4">
    <source>
        <dbReference type="Google" id="ProtNLM"/>
    </source>
</evidence>
<keyword evidence="3" id="KW-1185">Reference proteome</keyword>
<evidence type="ECO:0000313" key="3">
    <source>
        <dbReference type="Proteomes" id="UP000070501"/>
    </source>
</evidence>
<dbReference type="PANTHER" id="PTHR13271">
    <property type="entry name" value="UNCHARACTERIZED PUTATIVE METHYLTRANSFERASE"/>
    <property type="match status" value="1"/>
</dbReference>
<sequence length="524" mass="56008">MTAPTAAERYAALVSWVSSAGGTLHPFVEIYNDADTEGSLRVKPGRSLAAGDTIVKLPLSRSLSFLNAICGHPDFHSATAATLGVIPPESYFPTAFLRETPPHVVGRFFLVQEYLRGEQSAWAPYIRTLPQPTSSDATTTTTGGLLPCAWPAADVEFLRGTNAWVAVQEINATLDSEYAAAVDLLQPADGGSSGGSIWTEFTSELYRWAYCVFASRSFRQSLTIPGGAGAAGGLKADDFSVLLPLFDMGNHHPLAKTAWKTPEDISTTSSTNDNHTSASEAAAIGGTLFCELQTGQAYSAGEQVYNNYGPSKTNAELLLGYGFVLAESDEFHNDYVHVRTRPSTNSSSHDAAQSHLASTHLVSLQPMSDPSSLAGRARMRLGADKDPEPILGCYTHVQDSLVASLYEMVCQARGIPAPDRSSSGSEQQGSVSLAAILAGEIPEELTDEIINALGTKLSMDLEKIEAAEAEQAARMGKTGGQQAEPRNGNQQLAALYRSQCRRVLENALASLSGEEEYEEMEEES</sequence>
<protein>
    <recommendedName>
        <fullName evidence="4">SET domain-containing protein</fullName>
    </recommendedName>
</protein>
<dbReference type="GO" id="GO:0005634">
    <property type="term" value="C:nucleus"/>
    <property type="evidence" value="ECO:0007669"/>
    <property type="project" value="TreeGrafter"/>
</dbReference>
<accession>A0A136IP96</accession>
<evidence type="ECO:0000256" key="1">
    <source>
        <dbReference type="SAM" id="MobiDB-lite"/>
    </source>
</evidence>
<dbReference type="InParanoid" id="A0A136IP96"/>
<evidence type="ECO:0000313" key="2">
    <source>
        <dbReference type="EMBL" id="KXJ86760.1"/>
    </source>
</evidence>
<name>A0A136IP96_9PEZI</name>
<gene>
    <name evidence="2" type="ORF">Micbo1qcDRAFT_236815</name>
</gene>
<dbReference type="OrthoDB" id="42889at2759"/>